<name>A0A2U3L8D6_9BACT</name>
<feature type="region of interest" description="Disordered" evidence="1">
    <location>
        <begin position="1"/>
        <end position="30"/>
    </location>
</feature>
<evidence type="ECO:0000256" key="1">
    <source>
        <dbReference type="SAM" id="MobiDB-lite"/>
    </source>
</evidence>
<protein>
    <submittedName>
        <fullName evidence="2">Uncharacterized protein</fullName>
    </submittedName>
</protein>
<gene>
    <name evidence="2" type="ORF">SBA1_800004</name>
</gene>
<organism evidence="2 3">
    <name type="scientific">Candidatus Sulfotelmatobacter kueseliae</name>
    <dbReference type="NCBI Taxonomy" id="2042962"/>
    <lineage>
        <taxon>Bacteria</taxon>
        <taxon>Pseudomonadati</taxon>
        <taxon>Acidobacteriota</taxon>
        <taxon>Terriglobia</taxon>
        <taxon>Terriglobales</taxon>
        <taxon>Candidatus Korobacteraceae</taxon>
        <taxon>Candidatus Sulfotelmatobacter</taxon>
    </lineage>
</organism>
<reference evidence="3" key="1">
    <citation type="submission" date="2018-02" db="EMBL/GenBank/DDBJ databases">
        <authorList>
            <person name="Hausmann B."/>
        </authorList>
    </citation>
    <scope>NUCLEOTIDE SEQUENCE [LARGE SCALE GENOMIC DNA]</scope>
    <source>
        <strain evidence="3">Peat soil MAG SbA1</strain>
    </source>
</reference>
<accession>A0A2U3L8D6</accession>
<evidence type="ECO:0000313" key="2">
    <source>
        <dbReference type="EMBL" id="SPF48080.1"/>
    </source>
</evidence>
<dbReference type="EMBL" id="OMOD01000178">
    <property type="protein sequence ID" value="SPF48080.1"/>
    <property type="molecule type" value="Genomic_DNA"/>
</dbReference>
<dbReference type="AlphaFoldDB" id="A0A2U3L8D6"/>
<proteinExistence type="predicted"/>
<dbReference type="Proteomes" id="UP000238701">
    <property type="component" value="Unassembled WGS sequence"/>
</dbReference>
<feature type="compositionally biased region" description="Low complexity" evidence="1">
    <location>
        <begin position="8"/>
        <end position="20"/>
    </location>
</feature>
<sequence length="76" mass="8443">MIPPPRCLDPALPSLPSPRLAKAKRQHKTPAPYQGGLIALCDLRASSDDPVETVSHHREFAPCYRGSEWRKRAALI</sequence>
<evidence type="ECO:0000313" key="3">
    <source>
        <dbReference type="Proteomes" id="UP000238701"/>
    </source>
</evidence>